<evidence type="ECO:0000313" key="10">
    <source>
        <dbReference type="Proteomes" id="UP001152759"/>
    </source>
</evidence>
<keyword evidence="4 8" id="KW-1133">Transmembrane helix</keyword>
<dbReference type="Proteomes" id="UP001152759">
    <property type="component" value="Chromosome 7"/>
</dbReference>
<keyword evidence="3 8" id="KW-0812">Transmembrane</keyword>
<dbReference type="AlphaFoldDB" id="A0A9P0AK00"/>
<keyword evidence="6" id="KW-0675">Receptor</keyword>
<evidence type="ECO:0000256" key="7">
    <source>
        <dbReference type="ARBA" id="ARBA00023180"/>
    </source>
</evidence>
<keyword evidence="5 8" id="KW-0472">Membrane</keyword>
<evidence type="ECO:0000256" key="3">
    <source>
        <dbReference type="ARBA" id="ARBA00022692"/>
    </source>
</evidence>
<dbReference type="GO" id="GO:0005886">
    <property type="term" value="C:plasma membrane"/>
    <property type="evidence" value="ECO:0007669"/>
    <property type="project" value="UniProtKB-SubCell"/>
</dbReference>
<keyword evidence="7" id="KW-0325">Glycoprotein</keyword>
<accession>A0A9P0AK00</accession>
<evidence type="ECO:0008006" key="11">
    <source>
        <dbReference type="Google" id="ProtNLM"/>
    </source>
</evidence>
<dbReference type="Gene3D" id="1.10.287.70">
    <property type="match status" value="1"/>
</dbReference>
<sequence length="646" mass="74459">MENQLKSRVAAKCNEEMSLTYDELEGLSTLTDQNFNLTRGLYANPIWNPNNHIIFILRNARNEPHTTSPVLQLHRQVTPHTDHTRTHVDTWTRGRGRGHVWSTRGPHNSTRDNFTPSNEDEMLIFSFKFFWRFFRGYRTIVCLERGCARYDPFKEKIIWSDVEDDEFFDFTVNNMNGKPAMIVQDFSQQDEGVQDIYFNQALGGMVLAIFRQLESSMNFSLDLTVNFPDNPSIPRDPSQFEMGQATGADFHLSKPRRYYDEEYVDRVDHSPGVESKAMCIVTPHSEFMPQLFVGFKTFEPLVWVFVIITILIFAVAQYVFQYSQCRIFQNYYSDDEVILYESTSSLLTVYSYFICGSPPTLLLGRFFTGKVLFLIFSFSALIISSVFLSGMTTLLADPVRYPEIDSLQDLEASDILIQVPDHVAVRETFTKLGKSEALRAKLISTLSYYNNYIGDLNVNLEFLKDLLESNTTHLGGTATMTKIFQNFRAMLEVDASVIVIPGSYITRSNVKISEFIPDVAFDYHFVEECLSSSPHSFSFLKSMFLNDKFRQKVTGFLEFGLAKKSIQLAMSEMLYTIDSIIPDESEPRPYNLHDLQPGFISLVIGLLLSFLVFICELLVEYHKDSIFMKYLLRVRNWFSIKCVRIV</sequence>
<evidence type="ECO:0000256" key="8">
    <source>
        <dbReference type="SAM" id="Phobius"/>
    </source>
</evidence>
<protein>
    <recommendedName>
        <fullName evidence="11">Ionotropic receptor</fullName>
    </recommendedName>
</protein>
<evidence type="ECO:0000256" key="1">
    <source>
        <dbReference type="ARBA" id="ARBA00004651"/>
    </source>
</evidence>
<name>A0A9P0AK00_BEMTA</name>
<evidence type="ECO:0000256" key="4">
    <source>
        <dbReference type="ARBA" id="ARBA00022989"/>
    </source>
</evidence>
<dbReference type="PANTHER" id="PTHR42643">
    <property type="entry name" value="IONOTROPIC RECEPTOR 20A-RELATED"/>
    <property type="match status" value="1"/>
</dbReference>
<evidence type="ECO:0000256" key="2">
    <source>
        <dbReference type="ARBA" id="ARBA00022475"/>
    </source>
</evidence>
<evidence type="ECO:0000256" key="6">
    <source>
        <dbReference type="ARBA" id="ARBA00023170"/>
    </source>
</evidence>
<keyword evidence="2" id="KW-1003">Cell membrane</keyword>
<keyword evidence="10" id="KW-1185">Reference proteome</keyword>
<dbReference type="EMBL" id="OU963868">
    <property type="protein sequence ID" value="CAH0392915.1"/>
    <property type="molecule type" value="Genomic_DNA"/>
</dbReference>
<dbReference type="InterPro" id="IPR052192">
    <property type="entry name" value="Insect_Ionotropic_Sensory_Rcpt"/>
</dbReference>
<evidence type="ECO:0000256" key="5">
    <source>
        <dbReference type="ARBA" id="ARBA00023136"/>
    </source>
</evidence>
<feature type="transmembrane region" description="Helical" evidence="8">
    <location>
        <begin position="371"/>
        <end position="396"/>
    </location>
</feature>
<organism evidence="9 10">
    <name type="scientific">Bemisia tabaci</name>
    <name type="common">Sweetpotato whitefly</name>
    <name type="synonym">Aleurodes tabaci</name>
    <dbReference type="NCBI Taxonomy" id="7038"/>
    <lineage>
        <taxon>Eukaryota</taxon>
        <taxon>Metazoa</taxon>
        <taxon>Ecdysozoa</taxon>
        <taxon>Arthropoda</taxon>
        <taxon>Hexapoda</taxon>
        <taxon>Insecta</taxon>
        <taxon>Pterygota</taxon>
        <taxon>Neoptera</taxon>
        <taxon>Paraneoptera</taxon>
        <taxon>Hemiptera</taxon>
        <taxon>Sternorrhyncha</taxon>
        <taxon>Aleyrodoidea</taxon>
        <taxon>Aleyrodidae</taxon>
        <taxon>Aleyrodinae</taxon>
        <taxon>Bemisia</taxon>
    </lineage>
</organism>
<feature type="transmembrane region" description="Helical" evidence="8">
    <location>
        <begin position="598"/>
        <end position="619"/>
    </location>
</feature>
<evidence type="ECO:0000313" key="9">
    <source>
        <dbReference type="EMBL" id="CAH0392915.1"/>
    </source>
</evidence>
<comment type="subcellular location">
    <subcellularLocation>
        <location evidence="1">Cell membrane</location>
        <topology evidence="1">Multi-pass membrane protein</topology>
    </subcellularLocation>
</comment>
<proteinExistence type="predicted"/>
<dbReference type="PANTHER" id="PTHR42643:SF38">
    <property type="entry name" value="IONOTROPIC RECEPTOR 100A"/>
    <property type="match status" value="1"/>
</dbReference>
<feature type="transmembrane region" description="Helical" evidence="8">
    <location>
        <begin position="301"/>
        <end position="320"/>
    </location>
</feature>
<gene>
    <name evidence="9" type="ORF">BEMITA_LOCUS11375</name>
</gene>
<reference evidence="9" key="1">
    <citation type="submission" date="2021-12" db="EMBL/GenBank/DDBJ databases">
        <authorList>
            <person name="King R."/>
        </authorList>
    </citation>
    <scope>NUCLEOTIDE SEQUENCE</scope>
</reference>